<dbReference type="EMBL" id="SNRW01017986">
    <property type="protein sequence ID" value="KAA6367781.1"/>
    <property type="molecule type" value="Genomic_DNA"/>
</dbReference>
<comment type="caution">
    <text evidence="1">The sequence shown here is derived from an EMBL/GenBank/DDBJ whole genome shotgun (WGS) entry which is preliminary data.</text>
</comment>
<evidence type="ECO:0000313" key="2">
    <source>
        <dbReference type="Proteomes" id="UP000324800"/>
    </source>
</evidence>
<dbReference type="Proteomes" id="UP000324800">
    <property type="component" value="Unassembled WGS sequence"/>
</dbReference>
<proteinExistence type="predicted"/>
<dbReference type="AlphaFoldDB" id="A0A5J4UCY5"/>
<gene>
    <name evidence="1" type="ORF">EZS28_036692</name>
</gene>
<accession>A0A5J4UCY5</accession>
<name>A0A5J4UCY5_9EUKA</name>
<evidence type="ECO:0000313" key="1">
    <source>
        <dbReference type="EMBL" id="KAA6367781.1"/>
    </source>
</evidence>
<sequence>MPKCPATLSHPTIEHLMAYRLTDQFKVQRGFITYDFQIFSDQVMKNITDQTTLVSRLSGLSIASTEVYPNQDKSYEFVMRCNKLFDELAYNYQEQLEKYELTNSSPFIHLWLAQTFESAEQIYWCQKYGDVNIPFDKYVKVLGWNSSRFDIALLWDALDCELWTMGVYIGDLNNTKSITVTHKKITYETTIY</sequence>
<protein>
    <submittedName>
        <fullName evidence="1">Uncharacterized protein</fullName>
    </submittedName>
</protein>
<reference evidence="1 2" key="1">
    <citation type="submission" date="2019-03" db="EMBL/GenBank/DDBJ databases">
        <title>Single cell metagenomics reveals metabolic interactions within the superorganism composed of flagellate Streblomastix strix and complex community of Bacteroidetes bacteria on its surface.</title>
        <authorList>
            <person name="Treitli S.C."/>
            <person name="Kolisko M."/>
            <person name="Husnik F."/>
            <person name="Keeling P."/>
            <person name="Hampl V."/>
        </authorList>
    </citation>
    <scope>NUCLEOTIDE SEQUENCE [LARGE SCALE GENOMIC DNA]</scope>
    <source>
        <strain evidence="1">ST1C</strain>
    </source>
</reference>
<organism evidence="1 2">
    <name type="scientific">Streblomastix strix</name>
    <dbReference type="NCBI Taxonomy" id="222440"/>
    <lineage>
        <taxon>Eukaryota</taxon>
        <taxon>Metamonada</taxon>
        <taxon>Preaxostyla</taxon>
        <taxon>Oxymonadida</taxon>
        <taxon>Streblomastigidae</taxon>
        <taxon>Streblomastix</taxon>
    </lineage>
</organism>